<sequence length="576" mass="68627">MPLEEKKYDIETNNDWAKDVKGNHLYIDHAISGRKGYFCIGCDKEMEAVKMKKNLNHRSFFRHVPVDITKDETPCTFSNRKYRELLATDILQRLKTIKVPGVYKYPPKGEDGIPMLLEKPKFINAHKVKSQLIFYEDKEGAVLFGKNPDGEDRYLLIRPDVVFFDANGEPILLIELVITHKVNQEKKIKLRRLGIDTVSIIVPKSSEQEIEDNFKSTKRVKWEYNEIEANTNYKKVSSRTSEGILELDEDQRRIFEEDISCRKARLNNTLRSIKKFLQSESYRRTEQHLESEISRIEKATRGEQKRLEELEVGIDKEVRAQFTKRHIELRKAEGETTTREEELRRKYNDLERRYKSKKSELETTQSRIESDKREELENGWTEEAVRERFRKDSEQLRVEFEKLSSEFGQLIRTRENSIGELLQEQDELAANHRKLEAEEFENFTRRNREITERIRGKFRDRKEKLSEAYNDEERIVAGLRIKEQAISRTFGKLEKEEQESFGREEALLIKEEQRPEGAIFEEFLEEIRSSPNRFPKRIKYVLEAERVGHDYKDAQRQEEFYKRAREFFKKGTWKEK</sequence>
<reference evidence="3" key="1">
    <citation type="submission" date="2016-11" db="EMBL/GenBank/DDBJ databases">
        <authorList>
            <person name="Varghese N."/>
            <person name="Submissions S."/>
        </authorList>
    </citation>
    <scope>NUCLEOTIDE SEQUENCE [LARGE SCALE GENOMIC DNA]</scope>
    <source>
        <strain evidence="3">DSM 26349</strain>
    </source>
</reference>
<evidence type="ECO:0000313" key="3">
    <source>
        <dbReference type="Proteomes" id="UP000184172"/>
    </source>
</evidence>
<evidence type="ECO:0000256" key="1">
    <source>
        <dbReference type="SAM" id="MobiDB-lite"/>
    </source>
</evidence>
<organism evidence="2 3">
    <name type="scientific">Aequorivita viscosa</name>
    <dbReference type="NCBI Taxonomy" id="797419"/>
    <lineage>
        <taxon>Bacteria</taxon>
        <taxon>Pseudomonadati</taxon>
        <taxon>Bacteroidota</taxon>
        <taxon>Flavobacteriia</taxon>
        <taxon>Flavobacteriales</taxon>
        <taxon>Flavobacteriaceae</taxon>
        <taxon>Aequorivita</taxon>
    </lineage>
</organism>
<gene>
    <name evidence="2" type="ORF">SAMN04487908_12547</name>
</gene>
<dbReference type="OrthoDB" id="1490774at2"/>
<accession>A0A1M6M3W1</accession>
<name>A0A1M6M3W1_9FLAO</name>
<keyword evidence="3" id="KW-1185">Reference proteome</keyword>
<dbReference type="RefSeq" id="WP_073220695.1">
    <property type="nucleotide sequence ID" value="NZ_FNNS01000024.1"/>
</dbReference>
<evidence type="ECO:0008006" key="4">
    <source>
        <dbReference type="Google" id="ProtNLM"/>
    </source>
</evidence>
<evidence type="ECO:0000313" key="2">
    <source>
        <dbReference type="EMBL" id="SHJ78194.1"/>
    </source>
</evidence>
<feature type="region of interest" description="Disordered" evidence="1">
    <location>
        <begin position="356"/>
        <end position="376"/>
    </location>
</feature>
<dbReference type="AlphaFoldDB" id="A0A1M6M3W1"/>
<proteinExistence type="predicted"/>
<protein>
    <recommendedName>
        <fullName evidence="4">Competence protein CoiA-like family protein</fullName>
    </recommendedName>
</protein>
<dbReference type="EMBL" id="FQYV01000025">
    <property type="protein sequence ID" value="SHJ78194.1"/>
    <property type="molecule type" value="Genomic_DNA"/>
</dbReference>
<dbReference type="STRING" id="797419.SAMN05216556_12413"/>
<dbReference type="Proteomes" id="UP000184172">
    <property type="component" value="Unassembled WGS sequence"/>
</dbReference>